<accession>A0A4U5MH73</accession>
<organism evidence="2 3">
    <name type="scientific">Steinernema carpocapsae</name>
    <name type="common">Entomopathogenic nematode</name>
    <dbReference type="NCBI Taxonomy" id="34508"/>
    <lineage>
        <taxon>Eukaryota</taxon>
        <taxon>Metazoa</taxon>
        <taxon>Ecdysozoa</taxon>
        <taxon>Nematoda</taxon>
        <taxon>Chromadorea</taxon>
        <taxon>Rhabditida</taxon>
        <taxon>Tylenchina</taxon>
        <taxon>Panagrolaimomorpha</taxon>
        <taxon>Strongyloidoidea</taxon>
        <taxon>Steinernematidae</taxon>
        <taxon>Steinernema</taxon>
    </lineage>
</organism>
<comment type="caution">
    <text evidence="2">The sequence shown here is derived from an EMBL/GenBank/DDBJ whole genome shotgun (WGS) entry which is preliminary data.</text>
</comment>
<dbReference type="Proteomes" id="UP000298663">
    <property type="component" value="Unassembled WGS sequence"/>
</dbReference>
<keyword evidence="1" id="KW-0812">Transmembrane</keyword>
<keyword evidence="3" id="KW-1185">Reference proteome</keyword>
<dbReference type="OrthoDB" id="10378924at2759"/>
<reference evidence="2 3" key="1">
    <citation type="journal article" date="2015" name="Genome Biol.">
        <title>Comparative genomics of Steinernema reveals deeply conserved gene regulatory networks.</title>
        <authorList>
            <person name="Dillman A.R."/>
            <person name="Macchietto M."/>
            <person name="Porter C.F."/>
            <person name="Rogers A."/>
            <person name="Williams B."/>
            <person name="Antoshechkin I."/>
            <person name="Lee M.M."/>
            <person name="Goodwin Z."/>
            <person name="Lu X."/>
            <person name="Lewis E.E."/>
            <person name="Goodrich-Blair H."/>
            <person name="Stock S.P."/>
            <person name="Adams B.J."/>
            <person name="Sternberg P.W."/>
            <person name="Mortazavi A."/>
        </authorList>
    </citation>
    <scope>NUCLEOTIDE SEQUENCE [LARGE SCALE GENOMIC DNA]</scope>
    <source>
        <strain evidence="2 3">ALL</strain>
    </source>
</reference>
<evidence type="ECO:0000313" key="3">
    <source>
        <dbReference type="Proteomes" id="UP000298663"/>
    </source>
</evidence>
<feature type="transmembrane region" description="Helical" evidence="1">
    <location>
        <begin position="104"/>
        <end position="126"/>
    </location>
</feature>
<name>A0A4U5MH73_STECR</name>
<sequence length="222" mass="25175">MLRLNPFYTFLGTGICMLGSLGFMFKSALGRVDSVKTEIVTSGTLKAVVTLFTLPVLQLLEPQYVTSPFFIFRFIYYFATCTLIFAPLLILINNRPVSLKRIGFEIFSSALGLMGWVIICGFSAAICRSTIAETGHRFFWIALCSFVNGGLFMANGLLFAVYFVNKRLPSRRNSCVKRSTEEQTEAVEDSLEEELEKLISRQEAALWEQKQLLLRFRSMKHC</sequence>
<keyword evidence="1" id="KW-0472">Membrane</keyword>
<dbReference type="EMBL" id="AZBU02000008">
    <property type="protein sequence ID" value="TKR68627.1"/>
    <property type="molecule type" value="Genomic_DNA"/>
</dbReference>
<protein>
    <recommendedName>
        <fullName evidence="4">MARVEL domain-containing protein</fullName>
    </recommendedName>
</protein>
<feature type="transmembrane region" description="Helical" evidence="1">
    <location>
        <begin position="6"/>
        <end position="25"/>
    </location>
</feature>
<dbReference type="AlphaFoldDB" id="A0A4U5MH73"/>
<evidence type="ECO:0000256" key="1">
    <source>
        <dbReference type="SAM" id="Phobius"/>
    </source>
</evidence>
<feature type="transmembrane region" description="Helical" evidence="1">
    <location>
        <begin position="138"/>
        <end position="164"/>
    </location>
</feature>
<reference evidence="2 3" key="2">
    <citation type="journal article" date="2019" name="G3 (Bethesda)">
        <title>Hybrid Assembly of the Genome of the Entomopathogenic Nematode Steinernema carpocapsae Identifies the X-Chromosome.</title>
        <authorList>
            <person name="Serra L."/>
            <person name="Macchietto M."/>
            <person name="Macias-Munoz A."/>
            <person name="McGill C.J."/>
            <person name="Rodriguez I.M."/>
            <person name="Rodriguez B."/>
            <person name="Murad R."/>
            <person name="Mortazavi A."/>
        </authorList>
    </citation>
    <scope>NUCLEOTIDE SEQUENCE [LARGE SCALE GENOMIC DNA]</scope>
    <source>
        <strain evidence="2 3">ALL</strain>
    </source>
</reference>
<evidence type="ECO:0008006" key="4">
    <source>
        <dbReference type="Google" id="ProtNLM"/>
    </source>
</evidence>
<evidence type="ECO:0000313" key="2">
    <source>
        <dbReference type="EMBL" id="TKR68627.1"/>
    </source>
</evidence>
<keyword evidence="1" id="KW-1133">Transmembrane helix</keyword>
<feature type="transmembrane region" description="Helical" evidence="1">
    <location>
        <begin position="69"/>
        <end position="92"/>
    </location>
</feature>
<gene>
    <name evidence="2" type="ORF">L596_024587</name>
</gene>
<proteinExistence type="predicted"/>